<feature type="compositionally biased region" description="Acidic residues" evidence="1">
    <location>
        <begin position="498"/>
        <end position="507"/>
    </location>
</feature>
<reference evidence="2" key="1">
    <citation type="submission" date="2022-01" db="EMBL/GenBank/DDBJ databases">
        <authorList>
            <person name="Braso-Vives M."/>
        </authorList>
    </citation>
    <scope>NUCLEOTIDE SEQUENCE</scope>
</reference>
<evidence type="ECO:0000313" key="3">
    <source>
        <dbReference type="Proteomes" id="UP000838412"/>
    </source>
</evidence>
<keyword evidence="3" id="KW-1185">Reference proteome</keyword>
<dbReference type="Proteomes" id="UP000838412">
    <property type="component" value="Chromosome 16"/>
</dbReference>
<feature type="region of interest" description="Disordered" evidence="1">
    <location>
        <begin position="494"/>
        <end position="664"/>
    </location>
</feature>
<accession>A0A8J9Z7X4</accession>
<gene>
    <name evidence="2" type="primary">Hypp8313</name>
    <name evidence="2" type="ORF">BLAG_LOCUS9943</name>
</gene>
<evidence type="ECO:0000256" key="1">
    <source>
        <dbReference type="SAM" id="MobiDB-lite"/>
    </source>
</evidence>
<sequence>MRIKLTPKSPPDEDFSDNPFSSPSSEHRAMKRAREALPEKPKRKAKVLERLIKSPTQNKILEKKGVLMTKESRKKLQMGQEIADSLTEQLHAIKYTGGASPSKRNAYGILRSVINKKRNLRVNTALRTKLKVRKMKLDKEARQWWRPKLRKKRKDRIPELLKQKVKEFYLSPQISREVPDKRAAVKIKEGSKVILLQRQNMTMTIDDAYTLYNKMYPEDKMGLTSFNKLRPLQVKKVSETSRRTRKLHSVKTVGKDLQLDTRNISCYCAGCKEGNPICDNKEYVEPWAPAKIQLEKSHQRSAQPTNISEDAAVKLAEVSKVTSKEKEHTGRPVKSSSKYKNTKETRESTSDGEGSGEDDIVRDSEESEDSEEESEEEDWKGIPPNIVKGNIVVVAYEDDWAVGTVTEVTESCKQKWQECLEQRVRIPACKLWVYEDQKLIKKVTTTFLDMDHNSGPHDKITSIEDVCEVEDHIEMEEQSESDSEEDEEVIRVERIDPEPDLDIETGDQEAASQIEASPRILLPHPDQSPGTRIRMERSNSARTPTRTGSVDQQGTTSSPTPCLSEQNNSGNSARTPTRTGSVDQQGTTSSPTPCLSEQNNSGNSARTPTRTGSVDQQGTTSSPTPCLSEHNNSSNSARTPSRSGSVDQQGTTSSPAPCISEENNRDGLKYKTKLGTALAVVLGDVPIAEQVDRRKAALKAEPHNKFFKKEYDSSVAQVSGQLSKHLHEERKAFEERKIRYAEHLLRSFGVNLQMT</sequence>
<protein>
    <submittedName>
        <fullName evidence="2">Hypp8313 protein</fullName>
    </submittedName>
</protein>
<evidence type="ECO:0000313" key="2">
    <source>
        <dbReference type="EMBL" id="CAH1248621.1"/>
    </source>
</evidence>
<feature type="compositionally biased region" description="Basic and acidic residues" evidence="1">
    <location>
        <begin position="25"/>
        <end position="43"/>
    </location>
</feature>
<feature type="compositionally biased region" description="Polar residues" evidence="1">
    <location>
        <begin position="540"/>
        <end position="655"/>
    </location>
</feature>
<dbReference type="AlphaFoldDB" id="A0A8J9Z7X4"/>
<organism evidence="2 3">
    <name type="scientific">Branchiostoma lanceolatum</name>
    <name type="common">Common lancelet</name>
    <name type="synonym">Amphioxus lanceolatum</name>
    <dbReference type="NCBI Taxonomy" id="7740"/>
    <lineage>
        <taxon>Eukaryota</taxon>
        <taxon>Metazoa</taxon>
        <taxon>Chordata</taxon>
        <taxon>Cephalochordata</taxon>
        <taxon>Leptocardii</taxon>
        <taxon>Amphioxiformes</taxon>
        <taxon>Branchiostomatidae</taxon>
        <taxon>Branchiostoma</taxon>
    </lineage>
</organism>
<dbReference type="EMBL" id="OV696701">
    <property type="protein sequence ID" value="CAH1248621.1"/>
    <property type="molecule type" value="Genomic_DNA"/>
</dbReference>
<dbReference type="OrthoDB" id="6157944at2759"/>
<feature type="region of interest" description="Disordered" evidence="1">
    <location>
        <begin position="1"/>
        <end position="43"/>
    </location>
</feature>
<feature type="compositionally biased region" description="Acidic residues" evidence="1">
    <location>
        <begin position="365"/>
        <end position="378"/>
    </location>
</feature>
<feature type="region of interest" description="Disordered" evidence="1">
    <location>
        <begin position="320"/>
        <end position="383"/>
    </location>
</feature>
<proteinExistence type="predicted"/>
<name>A0A8J9Z7X4_BRALA</name>